<organism evidence="1 2">
    <name type="scientific">Pseudolysobacter antarcticus</name>
    <dbReference type="NCBI Taxonomy" id="2511995"/>
    <lineage>
        <taxon>Bacteria</taxon>
        <taxon>Pseudomonadati</taxon>
        <taxon>Pseudomonadota</taxon>
        <taxon>Gammaproteobacteria</taxon>
        <taxon>Lysobacterales</taxon>
        <taxon>Rhodanobacteraceae</taxon>
        <taxon>Pseudolysobacter</taxon>
    </lineage>
</organism>
<dbReference type="KEGG" id="xbc:ELE36_14410"/>
<reference evidence="1 2" key="1">
    <citation type="submission" date="2019-01" db="EMBL/GenBank/DDBJ databases">
        <title>Pseudolysobacter antarctica gen. nov., sp. nov., isolated from Fildes Peninsula, Antarctica.</title>
        <authorList>
            <person name="Wei Z."/>
            <person name="Peng F."/>
        </authorList>
    </citation>
    <scope>NUCLEOTIDE SEQUENCE [LARGE SCALE GENOMIC DNA]</scope>
    <source>
        <strain evidence="1 2">AQ6-296</strain>
    </source>
</reference>
<gene>
    <name evidence="1" type="ORF">ELE36_14410</name>
</gene>
<dbReference type="AlphaFoldDB" id="A0A411HM15"/>
<keyword evidence="2" id="KW-1185">Reference proteome</keyword>
<dbReference type="OrthoDB" id="8595411at2"/>
<proteinExistence type="predicted"/>
<dbReference type="Proteomes" id="UP000291562">
    <property type="component" value="Chromosome"/>
</dbReference>
<accession>A0A411HM15</accession>
<name>A0A411HM15_9GAMM</name>
<sequence length="308" mass="32764">MKFTRSRFYPFAAIAFGLLVVVPVQAGDGVGTGLRFNSAAVLDLAERTQKIGGTAIPRIALTQADADAILAASAISEETPPLDFSDDLYGCKMPSKTCSQQHEKKLIEVAGSTVKRDGKYLTITSPSGAVASFVDWTHAGTQTADGDEETHWYLGHLDGSNYHRIEVQFGHDAPGDFLVNPQSGKVAFVHNGSDVAALAPDGKQLLTFNTLNPPLSIRIAALDSSGPRVVLQCEASKGGDNVTARFKGWHDARSFDLAIEIRAARSKLVQKIAARITQSDAGWNIATTNPEPLETTGFACVATAPVTP</sequence>
<protein>
    <submittedName>
        <fullName evidence="1">Uncharacterized protein</fullName>
    </submittedName>
</protein>
<evidence type="ECO:0000313" key="1">
    <source>
        <dbReference type="EMBL" id="QBB71454.1"/>
    </source>
</evidence>
<dbReference type="EMBL" id="CP035704">
    <property type="protein sequence ID" value="QBB71454.1"/>
    <property type="molecule type" value="Genomic_DNA"/>
</dbReference>
<evidence type="ECO:0000313" key="2">
    <source>
        <dbReference type="Proteomes" id="UP000291562"/>
    </source>
</evidence>
<dbReference type="RefSeq" id="WP_129834471.1">
    <property type="nucleotide sequence ID" value="NZ_CP035704.1"/>
</dbReference>